<evidence type="ECO:0000313" key="3">
    <source>
        <dbReference type="Proteomes" id="UP000247515"/>
    </source>
</evidence>
<evidence type="ECO:0000313" key="2">
    <source>
        <dbReference type="EMBL" id="PXX14479.1"/>
    </source>
</evidence>
<organism evidence="2 3">
    <name type="scientific">Paraburkholderia tropica</name>
    <dbReference type="NCBI Taxonomy" id="92647"/>
    <lineage>
        <taxon>Bacteria</taxon>
        <taxon>Pseudomonadati</taxon>
        <taxon>Pseudomonadota</taxon>
        <taxon>Betaproteobacteria</taxon>
        <taxon>Burkholderiales</taxon>
        <taxon>Burkholderiaceae</taxon>
        <taxon>Paraburkholderia</taxon>
    </lineage>
</organism>
<keyword evidence="3" id="KW-1185">Reference proteome</keyword>
<dbReference type="EMBL" id="QJJV01000012">
    <property type="protein sequence ID" value="PXX14479.1"/>
    <property type="molecule type" value="Genomic_DNA"/>
</dbReference>
<feature type="region of interest" description="Disordered" evidence="1">
    <location>
        <begin position="261"/>
        <end position="289"/>
    </location>
</feature>
<protein>
    <submittedName>
        <fullName evidence="2">Uncharacterized protein</fullName>
    </submittedName>
</protein>
<gene>
    <name evidence="2" type="ORF">C7400_11289</name>
</gene>
<feature type="compositionally biased region" description="Polar residues" evidence="1">
    <location>
        <begin position="278"/>
        <end position="288"/>
    </location>
</feature>
<dbReference type="Proteomes" id="UP000247515">
    <property type="component" value="Unassembled WGS sequence"/>
</dbReference>
<comment type="caution">
    <text evidence="2">The sequence shown here is derived from an EMBL/GenBank/DDBJ whole genome shotgun (WGS) entry which is preliminary data.</text>
</comment>
<evidence type="ECO:0000256" key="1">
    <source>
        <dbReference type="SAM" id="MobiDB-lite"/>
    </source>
</evidence>
<reference evidence="2 3" key="1">
    <citation type="submission" date="2018-05" db="EMBL/GenBank/DDBJ databases">
        <title>Genomic Encyclopedia of Type Strains, Phase IV (KMG-V): Genome sequencing to study the core and pangenomes of soil and plant-associated prokaryotes.</title>
        <authorList>
            <person name="Whitman W."/>
        </authorList>
    </citation>
    <scope>NUCLEOTIDE SEQUENCE [LARGE SCALE GENOMIC DNA]</scope>
    <source>
        <strain evidence="2 3">SIr-6563</strain>
    </source>
</reference>
<name>A0ABX5MMP6_9BURK</name>
<sequence length="303" mass="33425">MPAIAKRGSECGVNTFEWPAIVTQHFRLPQRAMGRRVIAVWKRDVGLVQSRIIDFQLNGRSHYTAVEDLSAPSHRCTSCPMPFGLRVGTNEYVNGRLSCDFRYEVRPAHCEGAVSYRHHGSVQTQPANVVAFYLESHAVHVRSNLCQLDMDFEAAVVDQAIHGCATMATSLDVSPSPQSDDIPNCVPATGESGTERVVGAVKRTARATRFCFGSRRNSGVFAVCDGLDNVELRLTCGRKPAFDRHAHLPAVECVKARFHKPSHRVPGRPSRDRKCDSQTHSAPNTTRPQAIYGNVIDEVSTCQ</sequence>
<proteinExistence type="predicted"/>
<accession>A0ABX5MMP6</accession>